<feature type="domain" description="COMM" evidence="3">
    <location>
        <begin position="197"/>
        <end position="261"/>
    </location>
</feature>
<name>A0A3R7QMG5_PENVA</name>
<reference evidence="4 5" key="2">
    <citation type="submission" date="2019-01" db="EMBL/GenBank/DDBJ databases">
        <title>The decoding of complex shrimp genome reveals the adaptation for benthos swimmer, frequently molting mechanism and breeding impact on genome.</title>
        <authorList>
            <person name="Sun Y."/>
            <person name="Gao Y."/>
            <person name="Yu Y."/>
        </authorList>
    </citation>
    <scope>NUCLEOTIDE SEQUENCE [LARGE SCALE GENOMIC DNA]</scope>
    <source>
        <tissue evidence="4">Muscle</tissue>
    </source>
</reference>
<accession>A0A3R7QMG5</accession>
<organism evidence="4 5">
    <name type="scientific">Penaeus vannamei</name>
    <name type="common">Whiteleg shrimp</name>
    <name type="synonym">Litopenaeus vannamei</name>
    <dbReference type="NCBI Taxonomy" id="6689"/>
    <lineage>
        <taxon>Eukaryota</taxon>
        <taxon>Metazoa</taxon>
        <taxon>Ecdysozoa</taxon>
        <taxon>Arthropoda</taxon>
        <taxon>Crustacea</taxon>
        <taxon>Multicrustacea</taxon>
        <taxon>Malacostraca</taxon>
        <taxon>Eumalacostraca</taxon>
        <taxon>Eucarida</taxon>
        <taxon>Decapoda</taxon>
        <taxon>Dendrobranchiata</taxon>
        <taxon>Penaeoidea</taxon>
        <taxon>Penaeidae</taxon>
        <taxon>Penaeus</taxon>
    </lineage>
</organism>
<dbReference type="EMBL" id="QCYY01002194">
    <property type="protein sequence ID" value="ROT72193.1"/>
    <property type="molecule type" value="Genomic_DNA"/>
</dbReference>
<dbReference type="GO" id="GO:0005634">
    <property type="term" value="C:nucleus"/>
    <property type="evidence" value="ECO:0007669"/>
    <property type="project" value="TreeGrafter"/>
</dbReference>
<evidence type="ECO:0000256" key="2">
    <source>
        <dbReference type="ARBA" id="ARBA00093452"/>
    </source>
</evidence>
<comment type="similarity">
    <text evidence="2">Belongs to the COMM domain-containing protein 5 family.</text>
</comment>
<comment type="caution">
    <text evidence="4">The sequence shown here is derived from an EMBL/GenBank/DDBJ whole genome shotgun (WGS) entry which is preliminary data.</text>
</comment>
<dbReference type="AlphaFoldDB" id="A0A3R7QMG5"/>
<protein>
    <recommendedName>
        <fullName evidence="1">COMM domain-containing protein 5</fullName>
    </recommendedName>
</protein>
<dbReference type="Pfam" id="PF07258">
    <property type="entry name" value="COMM_domain"/>
    <property type="match status" value="1"/>
</dbReference>
<evidence type="ECO:0000313" key="5">
    <source>
        <dbReference type="Proteomes" id="UP000283509"/>
    </source>
</evidence>
<dbReference type="PROSITE" id="PS51269">
    <property type="entry name" value="COMM"/>
    <property type="match status" value="1"/>
</dbReference>
<dbReference type="PANTHER" id="PTHR15666">
    <property type="entry name" value="COMM DOMAIN CONTAINING PROTEIN 5"/>
    <property type="match status" value="1"/>
</dbReference>
<proteinExistence type="inferred from homology"/>
<keyword evidence="5" id="KW-1185">Reference proteome</keyword>
<reference evidence="4 5" key="1">
    <citation type="submission" date="2018-04" db="EMBL/GenBank/DDBJ databases">
        <authorList>
            <person name="Zhang X."/>
            <person name="Yuan J."/>
            <person name="Li F."/>
            <person name="Xiang J."/>
        </authorList>
    </citation>
    <scope>NUCLEOTIDE SEQUENCE [LARGE SCALE GENOMIC DNA]</scope>
    <source>
        <tissue evidence="4">Muscle</tissue>
    </source>
</reference>
<dbReference type="InterPro" id="IPR037357">
    <property type="entry name" value="COMMD5"/>
</dbReference>
<dbReference type="InterPro" id="IPR017920">
    <property type="entry name" value="COMM"/>
</dbReference>
<dbReference type="STRING" id="6689.A0A3R7QMG5"/>
<dbReference type="PANTHER" id="PTHR15666:SF1">
    <property type="entry name" value="COMM DOMAIN-CONTAINING PROTEIN 5"/>
    <property type="match status" value="1"/>
</dbReference>
<sequence length="268" mass="30378">MFRSSHPFLPFWISFLGIIKTNRVENRYRKWEETQIGFLYCVFRWKMAAVIGNPGSSQPILFPTRVPPEVQALMKAANKMDKPLFRKMIKLALGYLQGTLTPEECEASMQQLCESISPSVTEETVMTVSIQHAGVITLLRTALRINTVTTRQDMLIVDLKNLGLPEEFASDVCKVVYGPARPDIDSQLIAASPSLPHLSNLEWRVEVTISTSWLSRVLEPVVMMRMNTSDGALHTFQVPLSKFHQLRFTVANLLRQMEALKESPLSKK</sequence>
<dbReference type="Proteomes" id="UP000283509">
    <property type="component" value="Unassembled WGS sequence"/>
</dbReference>
<evidence type="ECO:0000313" key="4">
    <source>
        <dbReference type="EMBL" id="ROT72193.1"/>
    </source>
</evidence>
<evidence type="ECO:0000256" key="1">
    <source>
        <dbReference type="ARBA" id="ARBA00016556"/>
    </source>
</evidence>
<dbReference type="OrthoDB" id="203754at2759"/>
<gene>
    <name evidence="4" type="ORF">C7M84_009436</name>
</gene>
<evidence type="ECO:0000259" key="3">
    <source>
        <dbReference type="PROSITE" id="PS51269"/>
    </source>
</evidence>